<keyword evidence="2" id="KW-0812">Transmembrane</keyword>
<dbReference type="InterPro" id="IPR052370">
    <property type="entry name" value="Meta-cleavage_hydrolase"/>
</dbReference>
<dbReference type="Proteomes" id="UP001208689">
    <property type="component" value="Chromosome"/>
</dbReference>
<evidence type="ECO:0000259" key="3">
    <source>
        <dbReference type="PROSITE" id="PS50999"/>
    </source>
</evidence>
<dbReference type="EMBL" id="CP104013">
    <property type="protein sequence ID" value="UYP47318.1"/>
    <property type="molecule type" value="Genomic_DNA"/>
</dbReference>
<dbReference type="InterPro" id="IPR000073">
    <property type="entry name" value="AB_hydrolase_1"/>
</dbReference>
<dbReference type="PROSITE" id="PS50999">
    <property type="entry name" value="COX2_TM"/>
    <property type="match status" value="1"/>
</dbReference>
<dbReference type="PANTHER" id="PTHR43139:SF52">
    <property type="entry name" value="SI:DKEY-122A22.2"/>
    <property type="match status" value="1"/>
</dbReference>
<protein>
    <submittedName>
        <fullName evidence="4">2-succinyl-6-hydroxy-2, 4-cyclohexadiene-1-carboxylate synthase</fullName>
        <ecNumber evidence="4">4.2.99.20</ecNumber>
    </submittedName>
</protein>
<keyword evidence="2" id="KW-1133">Transmembrane helix</keyword>
<dbReference type="PANTHER" id="PTHR43139">
    <property type="entry name" value="SI:DKEY-122A22.2"/>
    <property type="match status" value="1"/>
</dbReference>
<evidence type="ECO:0000256" key="2">
    <source>
        <dbReference type="SAM" id="Phobius"/>
    </source>
</evidence>
<dbReference type="GO" id="GO:0070205">
    <property type="term" value="F:2-succinyl-6-hydroxy-2,4-cyclohexadiene-1-carboxylate synthase activity"/>
    <property type="evidence" value="ECO:0007669"/>
    <property type="project" value="UniProtKB-EC"/>
</dbReference>
<dbReference type="Gene3D" id="3.40.50.1820">
    <property type="entry name" value="alpha/beta hydrolase"/>
    <property type="match status" value="1"/>
</dbReference>
<evidence type="ECO:0000313" key="5">
    <source>
        <dbReference type="Proteomes" id="UP001208689"/>
    </source>
</evidence>
<dbReference type="InterPro" id="IPR029058">
    <property type="entry name" value="AB_hydrolase_fold"/>
</dbReference>
<name>A0ABY6HUX7_9ARCH</name>
<keyword evidence="4" id="KW-0456">Lyase</keyword>
<gene>
    <name evidence="4" type="ORF">NEF87_003603</name>
</gene>
<accession>A0ABY6HUX7</accession>
<evidence type="ECO:0000313" key="4">
    <source>
        <dbReference type="EMBL" id="UYP47318.1"/>
    </source>
</evidence>
<keyword evidence="2" id="KW-0472">Membrane</keyword>
<feature type="transmembrane region" description="Helical" evidence="2">
    <location>
        <begin position="6"/>
        <end position="27"/>
    </location>
</feature>
<evidence type="ECO:0000256" key="1">
    <source>
        <dbReference type="ARBA" id="ARBA00004141"/>
    </source>
</evidence>
<reference evidence="4" key="1">
    <citation type="submission" date="2022-09" db="EMBL/GenBank/DDBJ databases">
        <title>Actin cytoskeleton and complex cell architecture in an #Asgard archaeon.</title>
        <authorList>
            <person name="Ponce Toledo R.I."/>
            <person name="Schleper C."/>
            <person name="Rodrigues Oliveira T."/>
            <person name="Wollweber F."/>
            <person name="Xu J."/>
            <person name="Rittmann S."/>
            <person name="Klingl A."/>
            <person name="Pilhofer M."/>
        </authorList>
    </citation>
    <scope>NUCLEOTIDE SEQUENCE</scope>
    <source>
        <strain evidence="4">B-35</strain>
    </source>
</reference>
<dbReference type="SUPFAM" id="SSF53474">
    <property type="entry name" value="alpha/beta-Hydrolases"/>
    <property type="match status" value="1"/>
</dbReference>
<dbReference type="InterPro" id="IPR011759">
    <property type="entry name" value="Cyt_c_oxidase_su2_TM_dom"/>
</dbReference>
<feature type="domain" description="Cytochrome oxidase subunit II transmembrane region profile" evidence="3">
    <location>
        <begin position="1"/>
        <end position="32"/>
    </location>
</feature>
<organism evidence="4 5">
    <name type="scientific">Candidatus Lokiarchaeum ossiferum</name>
    <dbReference type="NCBI Taxonomy" id="2951803"/>
    <lineage>
        <taxon>Archaea</taxon>
        <taxon>Promethearchaeati</taxon>
        <taxon>Promethearchaeota</taxon>
        <taxon>Promethearchaeia</taxon>
        <taxon>Promethearchaeales</taxon>
        <taxon>Promethearchaeaceae</taxon>
        <taxon>Candidatus Lokiarchaeum</taxon>
    </lineage>
</organism>
<comment type="subcellular location">
    <subcellularLocation>
        <location evidence="1">Membrane</location>
        <topology evidence="1">Multi-pass membrane protein</topology>
    </subcellularLocation>
</comment>
<sequence>MSSFIWLIIPLVIIFILAIVGLLIQWIRDNTASKIYAPGQLFNVPPNIHLRVLDPPKRKEFSNPNVTIIFESGLGNNCLTWSFVQPKISESVRTVSYDRAGMGWSGHSNKARTSDQIAKELSLALQEAKIEGPFILVGHSAGGVFIRSFYKQNQKEVIGMILVDASHPNEILSGFTLWRIYYKFLYFLGNFGVKLLARNFMGKTTPQFSKWNQDLALQKKSYATIYQEFKALPESFKQVKQLENYGDLPLYILTHVEGNKNSNWIDWQKDFLSLSSDSRQILCKTSHYIHIDNPTLVIESIEEIIEKNWKKIT</sequence>
<dbReference type="EC" id="4.2.99.20" evidence="4"/>
<dbReference type="Pfam" id="PF12697">
    <property type="entry name" value="Abhydrolase_6"/>
    <property type="match status" value="1"/>
</dbReference>
<keyword evidence="5" id="KW-1185">Reference proteome</keyword>
<proteinExistence type="predicted"/>